<gene>
    <name evidence="4 6 7" type="primary">rpusd1</name>
</gene>
<evidence type="ECO:0000259" key="3">
    <source>
        <dbReference type="Pfam" id="PF00849"/>
    </source>
</evidence>
<name>W5U8J0_ICTPU</name>
<dbReference type="PANTHER" id="PTHR21600:SF87">
    <property type="entry name" value="RNA PSEUDOURIDYLATE SYNTHASE DOMAIN-CONTAINING PROTEIN 1"/>
    <property type="match status" value="1"/>
</dbReference>
<dbReference type="OMA" id="DSPYRMM"/>
<evidence type="ECO:0000313" key="4">
    <source>
        <dbReference type="EMBL" id="AHH38291.1"/>
    </source>
</evidence>
<keyword evidence="5" id="KW-1185">Reference proteome</keyword>
<reference evidence="4" key="1">
    <citation type="journal article" date="2012" name="BMC Genomics">
        <title>Efficient assembly and annotation of the transcriptome of catfish by RNA-Seq analysis of a doubled haploid homozygote.</title>
        <authorList>
            <person name="Liu S."/>
            <person name="Zhang Y."/>
            <person name="Zhou Z."/>
            <person name="Waldbieser G."/>
            <person name="Sun F."/>
            <person name="Lu J."/>
            <person name="Zhang J."/>
            <person name="Jiang Y."/>
            <person name="Zhang H."/>
            <person name="Wang X."/>
            <person name="Rajendran K.V."/>
            <person name="Khoo L."/>
            <person name="Kucuktas H."/>
            <person name="Peatman E."/>
            <person name="Liu Z."/>
        </authorList>
    </citation>
    <scope>NUCLEOTIDE SEQUENCE</scope>
    <source>
        <tissue evidence="4">Mixed</tissue>
    </source>
</reference>
<evidence type="ECO:0000313" key="6">
    <source>
        <dbReference type="RefSeq" id="XP_017311723.1"/>
    </source>
</evidence>
<evidence type="ECO:0000313" key="7">
    <source>
        <dbReference type="RefSeq" id="XP_053543811.1"/>
    </source>
</evidence>
<protein>
    <submittedName>
        <fullName evidence="4 6">RNA pseudouridylate synthase domain-containing protein 1</fullName>
    </submittedName>
</protein>
<dbReference type="InterPro" id="IPR050188">
    <property type="entry name" value="RluA_PseudoU_synthase"/>
</dbReference>
<reference evidence="5" key="2">
    <citation type="journal article" date="2016" name="Nat. Commun.">
        <title>The channel catfish genome sequence provides insights into the evolution of scale formation in teleosts.</title>
        <authorList>
            <person name="Liu Z."/>
            <person name="Liu S."/>
            <person name="Yao J."/>
            <person name="Bao L."/>
            <person name="Zhang J."/>
            <person name="Li Y."/>
            <person name="Jiang C."/>
            <person name="Sun L."/>
            <person name="Wang R."/>
            <person name="Zhang Y."/>
            <person name="Zhou T."/>
            <person name="Zeng Q."/>
            <person name="Fu Q."/>
            <person name="Gao S."/>
            <person name="Li N."/>
            <person name="Koren S."/>
            <person name="Jiang Y."/>
            <person name="Zimin A."/>
            <person name="Xu P."/>
            <person name="Phillippy A.M."/>
            <person name="Geng X."/>
            <person name="Song L."/>
            <person name="Sun F."/>
            <person name="Li C."/>
            <person name="Wang X."/>
            <person name="Chen A."/>
            <person name="Jin Y."/>
            <person name="Yuan Z."/>
            <person name="Yang Y."/>
            <person name="Tan S."/>
            <person name="Peatman E."/>
            <person name="Lu J."/>
            <person name="Qin Z."/>
            <person name="Dunham R."/>
            <person name="Li Z."/>
            <person name="Sonstegard T."/>
            <person name="Feng J."/>
            <person name="Danzmann R.G."/>
            <person name="Schroeder S."/>
            <person name="Scheffler B."/>
            <person name="Duke M.V."/>
            <person name="Ballard L."/>
            <person name="Kucuktas H."/>
            <person name="Kaltenboeck L."/>
            <person name="Liu H."/>
            <person name="Armbruster J."/>
            <person name="Xie Y."/>
            <person name="Kirby M.L."/>
            <person name="Tian Y."/>
            <person name="Flanagan M.E."/>
            <person name="Mu W."/>
            <person name="Waldbieser G.C."/>
        </authorList>
    </citation>
    <scope>NUCLEOTIDE SEQUENCE [LARGE SCALE GENOMIC DNA]</scope>
    <source>
        <strain evidence="5">SDA103</strain>
    </source>
</reference>
<organism evidence="4">
    <name type="scientific">Ictalurus punctatus</name>
    <name type="common">Channel catfish</name>
    <name type="synonym">Silurus punctatus</name>
    <dbReference type="NCBI Taxonomy" id="7998"/>
    <lineage>
        <taxon>Eukaryota</taxon>
        <taxon>Metazoa</taxon>
        <taxon>Chordata</taxon>
        <taxon>Craniata</taxon>
        <taxon>Vertebrata</taxon>
        <taxon>Euteleostomi</taxon>
        <taxon>Actinopterygii</taxon>
        <taxon>Neopterygii</taxon>
        <taxon>Teleostei</taxon>
        <taxon>Ostariophysi</taxon>
        <taxon>Siluriformes</taxon>
        <taxon>Ictaluridae</taxon>
        <taxon>Ictalurus</taxon>
    </lineage>
</organism>
<dbReference type="Pfam" id="PF00849">
    <property type="entry name" value="PseudoU_synth_2"/>
    <property type="match status" value="1"/>
</dbReference>
<dbReference type="SUPFAM" id="SSF55120">
    <property type="entry name" value="Pseudouridine synthase"/>
    <property type="match status" value="1"/>
</dbReference>
<dbReference type="Gene3D" id="3.30.2350.10">
    <property type="entry name" value="Pseudouridine synthase"/>
    <property type="match status" value="1"/>
</dbReference>
<dbReference type="OrthoDB" id="418349at2759"/>
<dbReference type="EMBL" id="JT408291">
    <property type="protein sequence ID" value="AHH38291.1"/>
    <property type="molecule type" value="mRNA"/>
</dbReference>
<dbReference type="InterPro" id="IPR020103">
    <property type="entry name" value="PsdUridine_synth_cat_dom_sf"/>
</dbReference>
<dbReference type="KEGG" id="ipu:108258007"/>
<feature type="compositionally biased region" description="Basic and acidic residues" evidence="2">
    <location>
        <begin position="260"/>
        <end position="274"/>
    </location>
</feature>
<dbReference type="GO" id="GO:0009982">
    <property type="term" value="F:pseudouridine synthase activity"/>
    <property type="evidence" value="ECO:0007669"/>
    <property type="project" value="InterPro"/>
</dbReference>
<reference evidence="6 7" key="3">
    <citation type="submission" date="2025-04" db="UniProtKB">
        <authorList>
            <consortium name="RefSeq"/>
        </authorList>
    </citation>
    <scope>IDENTIFICATION</scope>
    <source>
        <tissue evidence="6 7">Blood</tissue>
    </source>
</reference>
<proteinExistence type="evidence at transcript level"/>
<evidence type="ECO:0000313" key="5">
    <source>
        <dbReference type="Proteomes" id="UP000221080"/>
    </source>
</evidence>
<dbReference type="STRING" id="7998.ENSIPUP00000002180"/>
<dbReference type="CDD" id="cd02869">
    <property type="entry name" value="PseudoU_synth_RluA_like"/>
    <property type="match status" value="1"/>
</dbReference>
<evidence type="ECO:0000256" key="1">
    <source>
        <dbReference type="ARBA" id="ARBA00010876"/>
    </source>
</evidence>
<feature type="domain" description="Pseudouridine synthase RsuA/RluA-like" evidence="3">
    <location>
        <begin position="18"/>
        <end position="182"/>
    </location>
</feature>
<dbReference type="GO" id="GO:0003723">
    <property type="term" value="F:RNA binding"/>
    <property type="evidence" value="ECO:0007669"/>
    <property type="project" value="InterPro"/>
</dbReference>
<dbReference type="RefSeq" id="XP_017311723.1">
    <property type="nucleotide sequence ID" value="XM_017456234.3"/>
</dbReference>
<dbReference type="GeneID" id="108258007"/>
<dbReference type="GeneTree" id="ENSGT00510000048339"/>
<sequence length="303" mass="34826">MEPASVENLCVLYHSADYLVLNKHWDIRIDSKLWSETHTVQKQLMYRFPQLADPQTHYGFRFCHQLDFSTSGVLCVALNKAAAGRAYRCFKDRTVTKAYLALVRGTVADSRMTLDAAIGKNTTEGKTHMMCVEGTEGCENPKPSQTLLTVLEYGSYDGEPVTKVLLQPLTGRTHQLRVHCSSVGHSIVGDFTYSLGTDNAPYRMMLHAYFLRIPLQHEVIEVTTSDPFVIELDPKWSPETRVQNLESLMTEIILRTKAEERQRQEENLAHEEEKKRRRRKSVEESEEERAQCQQWLSEWTLSD</sequence>
<dbReference type="GO" id="GO:0000455">
    <property type="term" value="P:enzyme-directed rRNA pseudouridine synthesis"/>
    <property type="evidence" value="ECO:0007669"/>
    <property type="project" value="TreeGrafter"/>
</dbReference>
<dbReference type="CTD" id="113000"/>
<accession>W5U8J0</accession>
<dbReference type="RefSeq" id="XP_053543811.1">
    <property type="nucleotide sequence ID" value="XM_053687836.1"/>
</dbReference>
<dbReference type="PANTHER" id="PTHR21600">
    <property type="entry name" value="MITOCHONDRIAL RNA PSEUDOURIDINE SYNTHASE"/>
    <property type="match status" value="1"/>
</dbReference>
<evidence type="ECO:0000256" key="2">
    <source>
        <dbReference type="SAM" id="MobiDB-lite"/>
    </source>
</evidence>
<dbReference type="AlphaFoldDB" id="W5U8J0"/>
<comment type="similarity">
    <text evidence="1">Belongs to the pseudouridine synthase RluA family.</text>
</comment>
<feature type="region of interest" description="Disordered" evidence="2">
    <location>
        <begin position="260"/>
        <end position="289"/>
    </location>
</feature>
<dbReference type="SMR" id="W5U8J0"/>
<dbReference type="Proteomes" id="UP000221080">
    <property type="component" value="Chromosome 2"/>
</dbReference>
<dbReference type="InterPro" id="IPR006145">
    <property type="entry name" value="PsdUridine_synth_RsuA/RluA"/>
</dbReference>